<name>A0ABC8LUK0_ERUVS</name>
<dbReference type="InterPro" id="IPR013087">
    <property type="entry name" value="Znf_C2H2_type"/>
</dbReference>
<feature type="compositionally biased region" description="Polar residues" evidence="2">
    <location>
        <begin position="50"/>
        <end position="63"/>
    </location>
</feature>
<dbReference type="GO" id="GO:0008270">
    <property type="term" value="F:zinc ion binding"/>
    <property type="evidence" value="ECO:0007669"/>
    <property type="project" value="UniProtKB-KW"/>
</dbReference>
<dbReference type="PROSITE" id="PS50157">
    <property type="entry name" value="ZINC_FINGER_C2H2_2"/>
    <property type="match status" value="1"/>
</dbReference>
<evidence type="ECO:0000259" key="3">
    <source>
        <dbReference type="PROSITE" id="PS50157"/>
    </source>
</evidence>
<accession>A0ABC8LUK0</accession>
<dbReference type="PROSITE" id="PS00028">
    <property type="entry name" value="ZINC_FINGER_C2H2_1"/>
    <property type="match status" value="1"/>
</dbReference>
<sequence>MMENDNIIHICDTCERRFSTLRSLHCHQRVHTRDEELEMQLKKTKPSNPPGQGTSNSVDLGGYSQNPLSNDMYRWLSRDPVESISVENTPTFPILNSGDTDVDRNTSYGFSSGTLFVTHNHNHPNFDRLGIPVGHFKSGGGGSSRDYPYSLFNGGITTMAPHATPYRSLTSYDSSSRSVPLPSYSWYNNSHAFSLDHSLGSANSTGSFSNKNETSSSQDSLSLELTLGPSNSMGGTKINSSAYPSLNDGVTGEETRNMNTLVRPLVSRFRFHSHNPLDSIIRNVPLSHPPPTTNLPDDKNVSGSSLIAKEKDKTAVLDDDEKDNVVTVDHDEDQTEEVEAKSCSRD</sequence>
<feature type="domain" description="C2H2-type" evidence="3">
    <location>
        <begin position="9"/>
        <end position="36"/>
    </location>
</feature>
<reference evidence="4 5" key="1">
    <citation type="submission" date="2022-03" db="EMBL/GenBank/DDBJ databases">
        <authorList>
            <person name="Macdonald S."/>
            <person name="Ahmed S."/>
            <person name="Newling K."/>
        </authorList>
    </citation>
    <scope>NUCLEOTIDE SEQUENCE [LARGE SCALE GENOMIC DNA]</scope>
</reference>
<keyword evidence="1" id="KW-0862">Zinc</keyword>
<keyword evidence="1" id="KW-0479">Metal-binding</keyword>
<dbReference type="InterPro" id="IPR036236">
    <property type="entry name" value="Znf_C2H2_sf"/>
</dbReference>
<evidence type="ECO:0000313" key="5">
    <source>
        <dbReference type="Proteomes" id="UP001642260"/>
    </source>
</evidence>
<dbReference type="SUPFAM" id="SSF57667">
    <property type="entry name" value="beta-beta-alpha zinc fingers"/>
    <property type="match status" value="1"/>
</dbReference>
<feature type="region of interest" description="Disordered" evidence="2">
    <location>
        <begin position="204"/>
        <end position="253"/>
    </location>
</feature>
<evidence type="ECO:0000313" key="4">
    <source>
        <dbReference type="EMBL" id="CAH8387511.1"/>
    </source>
</evidence>
<feature type="compositionally biased region" description="Polar residues" evidence="2">
    <location>
        <begin position="204"/>
        <end position="244"/>
    </location>
</feature>
<organism evidence="4 5">
    <name type="scientific">Eruca vesicaria subsp. sativa</name>
    <name type="common">Garden rocket</name>
    <name type="synonym">Eruca sativa</name>
    <dbReference type="NCBI Taxonomy" id="29727"/>
    <lineage>
        <taxon>Eukaryota</taxon>
        <taxon>Viridiplantae</taxon>
        <taxon>Streptophyta</taxon>
        <taxon>Embryophyta</taxon>
        <taxon>Tracheophyta</taxon>
        <taxon>Spermatophyta</taxon>
        <taxon>Magnoliopsida</taxon>
        <taxon>eudicotyledons</taxon>
        <taxon>Gunneridae</taxon>
        <taxon>Pentapetalae</taxon>
        <taxon>rosids</taxon>
        <taxon>malvids</taxon>
        <taxon>Brassicales</taxon>
        <taxon>Brassicaceae</taxon>
        <taxon>Brassiceae</taxon>
        <taxon>Eruca</taxon>
    </lineage>
</organism>
<dbReference type="AlphaFoldDB" id="A0ABC8LUK0"/>
<protein>
    <recommendedName>
        <fullName evidence="3">C2H2-type domain-containing protein</fullName>
    </recommendedName>
</protein>
<dbReference type="Gene3D" id="3.30.160.60">
    <property type="entry name" value="Classic Zinc Finger"/>
    <property type="match status" value="1"/>
</dbReference>
<evidence type="ECO:0000256" key="2">
    <source>
        <dbReference type="SAM" id="MobiDB-lite"/>
    </source>
</evidence>
<gene>
    <name evidence="4" type="ORF">ERUC_LOCUS39994</name>
</gene>
<dbReference type="Proteomes" id="UP001642260">
    <property type="component" value="Unassembled WGS sequence"/>
</dbReference>
<keyword evidence="5" id="KW-1185">Reference proteome</keyword>
<proteinExistence type="predicted"/>
<comment type="caution">
    <text evidence="4">The sequence shown here is derived from an EMBL/GenBank/DDBJ whole genome shotgun (WGS) entry which is preliminary data.</text>
</comment>
<feature type="region of interest" description="Disordered" evidence="2">
    <location>
        <begin position="282"/>
        <end position="346"/>
    </location>
</feature>
<evidence type="ECO:0000256" key="1">
    <source>
        <dbReference type="PROSITE-ProRule" id="PRU00042"/>
    </source>
</evidence>
<keyword evidence="1" id="KW-0863">Zinc-finger</keyword>
<dbReference type="EMBL" id="CAKOAT010751820">
    <property type="protein sequence ID" value="CAH8387511.1"/>
    <property type="molecule type" value="Genomic_DNA"/>
</dbReference>
<feature type="region of interest" description="Disordered" evidence="2">
    <location>
        <begin position="37"/>
        <end position="63"/>
    </location>
</feature>